<evidence type="ECO:0000313" key="2">
    <source>
        <dbReference type="Proteomes" id="UP001497382"/>
    </source>
</evidence>
<protein>
    <submittedName>
        <fullName evidence="1">Uncharacterized protein</fullName>
    </submittedName>
</protein>
<dbReference type="Proteomes" id="UP001497382">
    <property type="component" value="Unassembled WGS sequence"/>
</dbReference>
<accession>A0AAV1ZKV7</accession>
<organism evidence="1 2">
    <name type="scientific">Larinioides sclopetarius</name>
    <dbReference type="NCBI Taxonomy" id="280406"/>
    <lineage>
        <taxon>Eukaryota</taxon>
        <taxon>Metazoa</taxon>
        <taxon>Ecdysozoa</taxon>
        <taxon>Arthropoda</taxon>
        <taxon>Chelicerata</taxon>
        <taxon>Arachnida</taxon>
        <taxon>Araneae</taxon>
        <taxon>Araneomorphae</taxon>
        <taxon>Entelegynae</taxon>
        <taxon>Araneoidea</taxon>
        <taxon>Araneidae</taxon>
        <taxon>Larinioides</taxon>
    </lineage>
</organism>
<sequence length="47" mass="5567">MRKKTKNLTRNVSSTIFLASKGNARFSSLYMLTMDIRQKMRVRLLLF</sequence>
<evidence type="ECO:0000313" key="1">
    <source>
        <dbReference type="EMBL" id="CAL1270890.1"/>
    </source>
</evidence>
<dbReference type="AlphaFoldDB" id="A0AAV1ZKV7"/>
<comment type="caution">
    <text evidence="1">The sequence shown here is derived from an EMBL/GenBank/DDBJ whole genome shotgun (WGS) entry which is preliminary data.</text>
</comment>
<proteinExistence type="predicted"/>
<name>A0AAV1ZKV7_9ARAC</name>
<gene>
    <name evidence="1" type="ORF">LARSCL_LOCUS5551</name>
</gene>
<dbReference type="EMBL" id="CAXIEN010000051">
    <property type="protein sequence ID" value="CAL1270890.1"/>
    <property type="molecule type" value="Genomic_DNA"/>
</dbReference>
<feature type="non-terminal residue" evidence="1">
    <location>
        <position position="47"/>
    </location>
</feature>
<reference evidence="1 2" key="1">
    <citation type="submission" date="2024-04" db="EMBL/GenBank/DDBJ databases">
        <authorList>
            <person name="Rising A."/>
            <person name="Reimegard J."/>
            <person name="Sonavane S."/>
            <person name="Akerstrom W."/>
            <person name="Nylinder S."/>
            <person name="Hedman E."/>
            <person name="Kallberg Y."/>
        </authorList>
    </citation>
    <scope>NUCLEOTIDE SEQUENCE [LARGE SCALE GENOMIC DNA]</scope>
</reference>
<keyword evidence="2" id="KW-1185">Reference proteome</keyword>